<protein>
    <submittedName>
        <fullName evidence="1">Putative antitoxin of toxin-antitoxin system, YdaS/YdaT</fullName>
    </submittedName>
</protein>
<dbReference type="AlphaFoldDB" id="A0A1H9E994"/>
<name>A0A1H9E994_9BURK</name>
<dbReference type="Gene3D" id="1.10.260.40">
    <property type="entry name" value="lambda repressor-like DNA-binding domains"/>
    <property type="match status" value="1"/>
</dbReference>
<organism evidence="1 2">
    <name type="scientific">Giesbergeria anulus</name>
    <dbReference type="NCBI Taxonomy" id="180197"/>
    <lineage>
        <taxon>Bacteria</taxon>
        <taxon>Pseudomonadati</taxon>
        <taxon>Pseudomonadota</taxon>
        <taxon>Betaproteobacteria</taxon>
        <taxon>Burkholderiales</taxon>
        <taxon>Comamonadaceae</taxon>
        <taxon>Giesbergeria</taxon>
    </lineage>
</organism>
<dbReference type="GO" id="GO:0003677">
    <property type="term" value="F:DNA binding"/>
    <property type="evidence" value="ECO:0007669"/>
    <property type="project" value="InterPro"/>
</dbReference>
<dbReference type="OrthoDB" id="6446140at2"/>
<dbReference type="Pfam" id="PF15943">
    <property type="entry name" value="YdaS_toxin"/>
    <property type="match status" value="1"/>
</dbReference>
<dbReference type="RefSeq" id="WP_091451427.1">
    <property type="nucleotide sequence ID" value="NZ_FOGD01000001.1"/>
</dbReference>
<evidence type="ECO:0000313" key="1">
    <source>
        <dbReference type="EMBL" id="SEQ21478.1"/>
    </source>
</evidence>
<sequence>MNPIPIEARRELAKKSGIGDDYLYQVLTRRKPASLELCINLERESQRAITCEDLRPDIDWAYLRGTAKATTTEQGAGHA</sequence>
<reference evidence="1 2" key="1">
    <citation type="submission" date="2016-10" db="EMBL/GenBank/DDBJ databases">
        <authorList>
            <person name="de Groot N.N."/>
        </authorList>
    </citation>
    <scope>NUCLEOTIDE SEQUENCE [LARGE SCALE GENOMIC DNA]</scope>
    <source>
        <strain evidence="1 2">ATCC 35958</strain>
    </source>
</reference>
<proteinExistence type="predicted"/>
<gene>
    <name evidence="1" type="ORF">SAMN02982919_00218</name>
</gene>
<accession>A0A1H9E994</accession>
<dbReference type="InterPro" id="IPR031856">
    <property type="entry name" value="YdaS_toxin-like"/>
</dbReference>
<evidence type="ECO:0000313" key="2">
    <source>
        <dbReference type="Proteomes" id="UP000199766"/>
    </source>
</evidence>
<dbReference type="Proteomes" id="UP000199766">
    <property type="component" value="Unassembled WGS sequence"/>
</dbReference>
<keyword evidence="2" id="KW-1185">Reference proteome</keyword>
<dbReference type="InterPro" id="IPR010982">
    <property type="entry name" value="Lambda_DNA-bd_dom_sf"/>
</dbReference>
<dbReference type="EMBL" id="FOGD01000001">
    <property type="protein sequence ID" value="SEQ21478.1"/>
    <property type="molecule type" value="Genomic_DNA"/>
</dbReference>